<reference evidence="16 17" key="1">
    <citation type="submission" date="2012-02" db="EMBL/GenBank/DDBJ databases">
        <title>Complete genome sequence of Phycisphaera mikurensis NBRC 102666.</title>
        <authorList>
            <person name="Ankai A."/>
            <person name="Hosoyama A."/>
            <person name="Terui Y."/>
            <person name="Sekine M."/>
            <person name="Fukai R."/>
            <person name="Kato Y."/>
            <person name="Nakamura S."/>
            <person name="Yamada-Narita S."/>
            <person name="Kawakoshi A."/>
            <person name="Fukunaga Y."/>
            <person name="Yamazaki S."/>
            <person name="Fujita N."/>
        </authorList>
    </citation>
    <scope>NUCLEOTIDE SEQUENCE [LARGE SCALE GENOMIC DNA]</scope>
    <source>
        <strain evidence="17">NBRC 102666 / KCTC 22515 / FYK2301M01</strain>
    </source>
</reference>
<keyword evidence="8 12" id="KW-0560">Oxidoreductase</keyword>
<dbReference type="Pfam" id="PF00890">
    <property type="entry name" value="FAD_binding_2"/>
    <property type="match status" value="1"/>
</dbReference>
<evidence type="ECO:0000259" key="15">
    <source>
        <dbReference type="Pfam" id="PF02910"/>
    </source>
</evidence>
<dbReference type="PANTHER" id="PTHR42716">
    <property type="entry name" value="L-ASPARTATE OXIDASE"/>
    <property type="match status" value="1"/>
</dbReference>
<evidence type="ECO:0000256" key="3">
    <source>
        <dbReference type="ARBA" id="ARBA00008562"/>
    </source>
</evidence>
<dbReference type="eggNOG" id="COG0029">
    <property type="taxonomic scope" value="Bacteria"/>
</dbReference>
<dbReference type="Gene3D" id="1.20.58.100">
    <property type="entry name" value="Fumarate reductase/succinate dehydrogenase flavoprotein-like, C-terminal domain"/>
    <property type="match status" value="1"/>
</dbReference>
<evidence type="ECO:0000256" key="10">
    <source>
        <dbReference type="NCBIfam" id="TIGR00551"/>
    </source>
</evidence>
<evidence type="ECO:0000256" key="12">
    <source>
        <dbReference type="RuleBase" id="RU362049"/>
    </source>
</evidence>
<dbReference type="Gene3D" id="3.50.50.60">
    <property type="entry name" value="FAD/NAD(P)-binding domain"/>
    <property type="match status" value="1"/>
</dbReference>
<dbReference type="FunFam" id="3.90.700.10:FF:000002">
    <property type="entry name" value="L-aspartate oxidase"/>
    <property type="match status" value="1"/>
</dbReference>
<evidence type="ECO:0000313" key="16">
    <source>
        <dbReference type="EMBL" id="BAM04436.1"/>
    </source>
</evidence>
<dbReference type="InterPro" id="IPR037099">
    <property type="entry name" value="Fum_R/Succ_DH_flav-like_C_sf"/>
</dbReference>
<dbReference type="GO" id="GO:0034628">
    <property type="term" value="P:'de novo' NAD+ biosynthetic process from L-aspartate"/>
    <property type="evidence" value="ECO:0007669"/>
    <property type="project" value="TreeGrafter"/>
</dbReference>
<keyword evidence="6 12" id="KW-0662">Pyridine nucleotide biosynthesis</keyword>
<evidence type="ECO:0000313" key="17">
    <source>
        <dbReference type="Proteomes" id="UP000007881"/>
    </source>
</evidence>
<dbReference type="EMBL" id="AP012338">
    <property type="protein sequence ID" value="BAM04436.1"/>
    <property type="molecule type" value="Genomic_DNA"/>
</dbReference>
<dbReference type="STRING" id="1142394.PSMK_22770"/>
<keyword evidence="7 12" id="KW-0274">FAD</keyword>
<proteinExistence type="inferred from homology"/>
<comment type="cofactor">
    <cofactor evidence="1 12">
        <name>FAD</name>
        <dbReference type="ChEBI" id="CHEBI:57692"/>
    </cofactor>
</comment>
<name>I0IGP8_PHYMF</name>
<dbReference type="GO" id="GO:0008734">
    <property type="term" value="F:L-aspartate oxidase activity"/>
    <property type="evidence" value="ECO:0007669"/>
    <property type="project" value="UniProtKB-UniRule"/>
</dbReference>
<comment type="subcellular location">
    <subcellularLocation>
        <location evidence="12">Cytoplasm</location>
    </subcellularLocation>
</comment>
<evidence type="ECO:0000256" key="13">
    <source>
        <dbReference type="SAM" id="MobiDB-lite"/>
    </source>
</evidence>
<dbReference type="AlphaFoldDB" id="I0IGP8"/>
<dbReference type="EC" id="1.4.3.16" evidence="4 10"/>
<dbReference type="Pfam" id="PF02910">
    <property type="entry name" value="Succ_DH_flav_C"/>
    <property type="match status" value="1"/>
</dbReference>
<evidence type="ECO:0000256" key="2">
    <source>
        <dbReference type="ARBA" id="ARBA00004950"/>
    </source>
</evidence>
<comment type="pathway">
    <text evidence="2 12">Cofactor biosynthesis; NAD(+) biosynthesis; iminoaspartate from L-aspartate (oxidase route): step 1/1.</text>
</comment>
<comment type="catalytic activity">
    <reaction evidence="9">
        <text>L-aspartate + O2 = iminosuccinate + H2O2</text>
        <dbReference type="Rhea" id="RHEA:25876"/>
        <dbReference type="ChEBI" id="CHEBI:15379"/>
        <dbReference type="ChEBI" id="CHEBI:16240"/>
        <dbReference type="ChEBI" id="CHEBI:29991"/>
        <dbReference type="ChEBI" id="CHEBI:77875"/>
        <dbReference type="EC" id="1.4.3.16"/>
    </reaction>
    <physiologicalReaction direction="left-to-right" evidence="9">
        <dbReference type="Rhea" id="RHEA:25877"/>
    </physiologicalReaction>
</comment>
<evidence type="ECO:0000256" key="5">
    <source>
        <dbReference type="ARBA" id="ARBA00022630"/>
    </source>
</evidence>
<dbReference type="HOGENOM" id="CLU_014312_3_0_0"/>
<feature type="domain" description="FAD-dependent oxidoreductase 2 FAD-binding" evidence="14">
    <location>
        <begin position="23"/>
        <end position="408"/>
    </location>
</feature>
<feature type="domain" description="Fumarate reductase/succinate dehydrogenase flavoprotein-like C-terminal" evidence="15">
    <location>
        <begin position="454"/>
        <end position="545"/>
    </location>
</feature>
<feature type="active site" description="Proton acceptor" evidence="11">
    <location>
        <position position="307"/>
    </location>
</feature>
<dbReference type="Gene3D" id="3.90.700.10">
    <property type="entry name" value="Succinate dehydrogenase/fumarate reductase flavoprotein, catalytic domain"/>
    <property type="match status" value="1"/>
</dbReference>
<evidence type="ECO:0000256" key="7">
    <source>
        <dbReference type="ARBA" id="ARBA00022827"/>
    </source>
</evidence>
<dbReference type="PIRSF" id="PIRSF000171">
    <property type="entry name" value="SDHA_APRA_LASPO"/>
    <property type="match status" value="1"/>
</dbReference>
<evidence type="ECO:0000256" key="11">
    <source>
        <dbReference type="PIRSR" id="PIRSR000171-1"/>
    </source>
</evidence>
<comment type="function">
    <text evidence="12">Catalyzes the oxidation of L-aspartate to iminoaspartate.</text>
</comment>
<dbReference type="SUPFAM" id="SSF56425">
    <property type="entry name" value="Succinate dehydrogenase/fumarate reductase flavoprotein, catalytic domain"/>
    <property type="match status" value="1"/>
</dbReference>
<evidence type="ECO:0000256" key="4">
    <source>
        <dbReference type="ARBA" id="ARBA00012173"/>
    </source>
</evidence>
<keyword evidence="17" id="KW-1185">Reference proteome</keyword>
<dbReference type="InterPro" id="IPR027477">
    <property type="entry name" value="Succ_DH/fumarate_Rdtase_cat_sf"/>
</dbReference>
<dbReference type="SUPFAM" id="SSF46977">
    <property type="entry name" value="Succinate dehydrogenase/fumarate reductase flavoprotein C-terminal domain"/>
    <property type="match status" value="1"/>
</dbReference>
<evidence type="ECO:0000256" key="6">
    <source>
        <dbReference type="ARBA" id="ARBA00022642"/>
    </source>
</evidence>
<dbReference type="PATRIC" id="fig|1142394.8.peg.2351"/>
<gene>
    <name evidence="16" type="primary">nadB</name>
    <name evidence="16" type="ordered locus">PSMK_22770</name>
</gene>
<dbReference type="PRINTS" id="PR00368">
    <property type="entry name" value="FADPNR"/>
</dbReference>
<comment type="similarity">
    <text evidence="3 12">Belongs to the FAD-dependent oxidoreductase 2 family. NadB subfamily.</text>
</comment>
<dbReference type="NCBIfam" id="TIGR00551">
    <property type="entry name" value="nadB"/>
    <property type="match status" value="1"/>
</dbReference>
<keyword evidence="5 12" id="KW-0285">Flavoprotein</keyword>
<dbReference type="PRINTS" id="PR00411">
    <property type="entry name" value="PNDRDTASEI"/>
</dbReference>
<dbReference type="InterPro" id="IPR003953">
    <property type="entry name" value="FAD-dep_OxRdtase_2_FAD-bd"/>
</dbReference>
<feature type="region of interest" description="Disordered" evidence="13">
    <location>
        <begin position="548"/>
        <end position="574"/>
    </location>
</feature>
<evidence type="ECO:0000256" key="9">
    <source>
        <dbReference type="ARBA" id="ARBA00048305"/>
    </source>
</evidence>
<dbReference type="InterPro" id="IPR005288">
    <property type="entry name" value="NadB"/>
</dbReference>
<dbReference type="InterPro" id="IPR015939">
    <property type="entry name" value="Fum_Rdtase/Succ_DH_flav-like_C"/>
</dbReference>
<dbReference type="PANTHER" id="PTHR42716:SF2">
    <property type="entry name" value="L-ASPARTATE OXIDASE, CHLOROPLASTIC"/>
    <property type="match status" value="1"/>
</dbReference>
<sequence>MPHRQRRYLIPFRATLLPQIFTDVLVVGAGVAGLRAALAAAERGADVIVAAKGELEQSSTAWAQGGIAAVLDPDDDTAHHLADTLTAGAGLVDEPVARRIVEGGPAAVRELAAWGMPFDAAGEPRDAPGMGDLGMPARLALGREGGHSHFRIVHSDGDATGRALVATLGRRVSEAEGVRSFMGCYVLDLLTDEGGRVLGAITHHDRHGLQVIWAGATVLAAGGCGQVFRESTNPGVATGDGHAMAWRAGAALRDMAFVQFHPTTLYIAGASRSLITEAVRGEGAHLVDRNGHRFMPDYDERAELAPRDVVSRSILQQMARTGHTHAYLDVSPIGTGRFVERFPGIAAMLKKFEIDPGQPIPVHPSAHYMIGGVEVDGSGATSSPGLFACGEAACSGLHGANRLASNSLLEGLVLGETVGQAAADAASAHGAHRTKIVSDIPLSDRTGLDLADVRSSLRSVMWRHVGIERTGEHLREVGDMFAFWSRYTLDKIFDDRAGWEVQNMLQVGALIARAAAWREESRGTHFRLDFPEPEESFRVHDRWLRSDDAPRREPVDAGDELSVREAPSVPAGRG</sequence>
<dbReference type="OrthoDB" id="9806724at2"/>
<dbReference type="InterPro" id="IPR036188">
    <property type="entry name" value="FAD/NAD-bd_sf"/>
</dbReference>
<dbReference type="GO" id="GO:0005737">
    <property type="term" value="C:cytoplasm"/>
    <property type="evidence" value="ECO:0007669"/>
    <property type="project" value="UniProtKB-SubCell"/>
</dbReference>
<dbReference type="SUPFAM" id="SSF51905">
    <property type="entry name" value="FAD/NAD(P)-binding domain"/>
    <property type="match status" value="1"/>
</dbReference>
<dbReference type="Proteomes" id="UP000007881">
    <property type="component" value="Chromosome"/>
</dbReference>
<organism evidence="16 17">
    <name type="scientific">Phycisphaera mikurensis (strain NBRC 102666 / KCTC 22515 / FYK2301M01)</name>
    <dbReference type="NCBI Taxonomy" id="1142394"/>
    <lineage>
        <taxon>Bacteria</taxon>
        <taxon>Pseudomonadati</taxon>
        <taxon>Planctomycetota</taxon>
        <taxon>Phycisphaerae</taxon>
        <taxon>Phycisphaerales</taxon>
        <taxon>Phycisphaeraceae</taxon>
        <taxon>Phycisphaera</taxon>
    </lineage>
</organism>
<evidence type="ECO:0000256" key="1">
    <source>
        <dbReference type="ARBA" id="ARBA00001974"/>
    </source>
</evidence>
<protein>
    <recommendedName>
        <fullName evidence="4 10">L-aspartate oxidase</fullName>
        <ecNumber evidence="4 10">1.4.3.16</ecNumber>
    </recommendedName>
</protein>
<accession>I0IGP8</accession>
<evidence type="ECO:0000256" key="8">
    <source>
        <dbReference type="ARBA" id="ARBA00023002"/>
    </source>
</evidence>
<dbReference type="KEGG" id="phm:PSMK_22770"/>
<dbReference type="UniPathway" id="UPA00253">
    <property type="reaction ID" value="UER00326"/>
</dbReference>
<evidence type="ECO:0000259" key="14">
    <source>
        <dbReference type="Pfam" id="PF00890"/>
    </source>
</evidence>
<dbReference type="RefSeq" id="WP_014437651.1">
    <property type="nucleotide sequence ID" value="NC_017080.1"/>
</dbReference>